<feature type="compositionally biased region" description="Basic and acidic residues" evidence="1">
    <location>
        <begin position="198"/>
        <end position="212"/>
    </location>
</feature>
<dbReference type="Proteomes" id="UP000244913">
    <property type="component" value="Unassembled WGS sequence"/>
</dbReference>
<feature type="transmembrane region" description="Helical" evidence="2">
    <location>
        <begin position="518"/>
        <end position="534"/>
    </location>
</feature>
<dbReference type="EMBL" id="QDKP01000022">
    <property type="protein sequence ID" value="PVM85284.1"/>
    <property type="molecule type" value="Genomic_DNA"/>
</dbReference>
<gene>
    <name evidence="3" type="ORF">DDF65_07110</name>
</gene>
<proteinExistence type="predicted"/>
<evidence type="ECO:0000313" key="4">
    <source>
        <dbReference type="Proteomes" id="UP000244913"/>
    </source>
</evidence>
<feature type="compositionally biased region" description="Basic and acidic residues" evidence="1">
    <location>
        <begin position="1"/>
        <end position="10"/>
    </location>
</feature>
<feature type="transmembrane region" description="Helical" evidence="2">
    <location>
        <begin position="486"/>
        <end position="506"/>
    </location>
</feature>
<sequence>MARRGADDRPRLHRPVRRLRGRRGPGFAAGPPAADRPRRSLGLGHDPVVPGLRGPWTLGLPRAAPGDRGRSALGLGAGRRRGGGAAGSPGVNVRPTFPAPAPPVRALRQSMAWIHAWLGLLAGWILFAMFLTGTASYFRPEITQWMQPELRSASVPAEQAAQAAINHMQATTPDDQQWFIYLPDGRTAVTRVFARAKPNPEKPPARRPELKLDPATGQSLEARDTRGGEHFYRFHFQLQLPHPWGRWLAGVCAMFMLAAIISGVITHKRIFVDFFTLRWRKGQRSWLDAHNASAVLALPFHAMITYTGLITLVAMYMPWPVKANFDKPDAFTTAAYGAPAEAKATGTPAPLLPVGPMIEAAGRTWSGDAPRTVVIRNPGDAASTVTLLRATGGRLNARPDSITFSGVTGQELSRSPSPGPAIATAGVMLGLHLGHFASPALRWVYFFLGLTGAAMVGTGLVLWVVKRRKPNAAPFFGLKLVERLNIGAIACLPSGMAAYLLANRLIPAGLPGRAELEVKAMFWTWFGLAAVSLLRPAKRAWIETLGLATLAFAALPVVNAVTTDRGLIASLRTGDWLFAGFDLAMLAIAALCGLAAFKASRKPQPHKRKASVRAPATASPRPAPVKESVNAL</sequence>
<keyword evidence="2" id="KW-0472">Membrane</keyword>
<feature type="transmembrane region" description="Helical" evidence="2">
    <location>
        <begin position="576"/>
        <end position="597"/>
    </location>
</feature>
<feature type="transmembrane region" description="Helical" evidence="2">
    <location>
        <begin position="247"/>
        <end position="271"/>
    </location>
</feature>
<dbReference type="PANTHER" id="PTHR34219:SF4">
    <property type="entry name" value="PEPSY DOMAIN-CONTAINING PROTEIN"/>
    <property type="match status" value="1"/>
</dbReference>
<keyword evidence="2" id="KW-1133">Transmembrane helix</keyword>
<keyword evidence="4" id="KW-1185">Reference proteome</keyword>
<dbReference type="Pfam" id="PF03929">
    <property type="entry name" value="PepSY_TM"/>
    <property type="match status" value="1"/>
</dbReference>
<accession>A0A2T9JNM3</accession>
<reference evidence="3 4" key="1">
    <citation type="submission" date="2018-04" db="EMBL/GenBank/DDBJ databases">
        <title>The genome sequence of Caulobacter sp. 736.</title>
        <authorList>
            <person name="Gao J."/>
            <person name="Sun J."/>
        </authorList>
    </citation>
    <scope>NUCLEOTIDE SEQUENCE [LARGE SCALE GENOMIC DNA]</scope>
    <source>
        <strain evidence="3 4">736</strain>
    </source>
</reference>
<feature type="transmembrane region" description="Helical" evidence="2">
    <location>
        <begin position="443"/>
        <end position="465"/>
    </location>
</feature>
<feature type="transmembrane region" description="Helical" evidence="2">
    <location>
        <begin position="114"/>
        <end position="138"/>
    </location>
</feature>
<feature type="region of interest" description="Disordered" evidence="1">
    <location>
        <begin position="59"/>
        <end position="94"/>
    </location>
</feature>
<keyword evidence="2" id="KW-0812">Transmembrane</keyword>
<feature type="transmembrane region" description="Helical" evidence="2">
    <location>
        <begin position="292"/>
        <end position="317"/>
    </location>
</feature>
<evidence type="ECO:0008006" key="5">
    <source>
        <dbReference type="Google" id="ProtNLM"/>
    </source>
</evidence>
<evidence type="ECO:0000313" key="3">
    <source>
        <dbReference type="EMBL" id="PVM85284.1"/>
    </source>
</evidence>
<organism evidence="3 4">
    <name type="scientific">Caulobacter radicis</name>
    <dbReference type="NCBI Taxonomy" id="2172650"/>
    <lineage>
        <taxon>Bacteria</taxon>
        <taxon>Pseudomonadati</taxon>
        <taxon>Pseudomonadota</taxon>
        <taxon>Alphaproteobacteria</taxon>
        <taxon>Caulobacterales</taxon>
        <taxon>Caulobacteraceae</taxon>
        <taxon>Caulobacter</taxon>
    </lineage>
</organism>
<feature type="region of interest" description="Disordered" evidence="1">
    <location>
        <begin position="603"/>
        <end position="632"/>
    </location>
</feature>
<feature type="compositionally biased region" description="Basic residues" evidence="1">
    <location>
        <begin position="11"/>
        <end position="23"/>
    </location>
</feature>
<comment type="caution">
    <text evidence="3">The sequence shown here is derived from an EMBL/GenBank/DDBJ whole genome shotgun (WGS) entry which is preliminary data.</text>
</comment>
<feature type="region of interest" description="Disordered" evidence="1">
    <location>
        <begin position="196"/>
        <end position="218"/>
    </location>
</feature>
<name>A0A2T9JNM3_9CAUL</name>
<feature type="transmembrane region" description="Helical" evidence="2">
    <location>
        <begin position="541"/>
        <end position="561"/>
    </location>
</feature>
<feature type="region of interest" description="Disordered" evidence="1">
    <location>
        <begin position="1"/>
        <end position="43"/>
    </location>
</feature>
<evidence type="ECO:0000256" key="2">
    <source>
        <dbReference type="SAM" id="Phobius"/>
    </source>
</evidence>
<dbReference type="AlphaFoldDB" id="A0A2T9JNM3"/>
<protein>
    <recommendedName>
        <fullName evidence="5">PepSY domain-containing protein</fullName>
    </recommendedName>
</protein>
<evidence type="ECO:0000256" key="1">
    <source>
        <dbReference type="SAM" id="MobiDB-lite"/>
    </source>
</evidence>
<dbReference type="PANTHER" id="PTHR34219">
    <property type="entry name" value="IRON-REGULATED INNER MEMBRANE PROTEIN-RELATED"/>
    <property type="match status" value="1"/>
</dbReference>
<dbReference type="InterPro" id="IPR005625">
    <property type="entry name" value="PepSY-ass_TM"/>
</dbReference>